<dbReference type="STRING" id="633697.EubceDRAFT1_1237"/>
<reference evidence="1 2" key="2">
    <citation type="submission" date="2012-02" db="EMBL/GenBank/DDBJ databases">
        <title>Improved High-Quality Draft sequence of Eubacterium cellulosolvens 6.</title>
        <authorList>
            <consortium name="US DOE Joint Genome Institute"/>
            <person name="Lucas S."/>
            <person name="Han J."/>
            <person name="Lapidus A."/>
            <person name="Cheng J.-F."/>
            <person name="Goodwin L."/>
            <person name="Pitluck S."/>
            <person name="Peters L."/>
            <person name="Mikhailova N."/>
            <person name="Gu W."/>
            <person name="Detter J.C."/>
            <person name="Han C."/>
            <person name="Tapia R."/>
            <person name="Land M."/>
            <person name="Hauser L."/>
            <person name="Kyrpides N."/>
            <person name="Ivanova N."/>
            <person name="Pagani I."/>
            <person name="Johnson E."/>
            <person name="Mukhopadhyay B."/>
            <person name="Anderson I."/>
            <person name="Woyke T."/>
        </authorList>
    </citation>
    <scope>NUCLEOTIDE SEQUENCE [LARGE SCALE GENOMIC DNA]</scope>
    <source>
        <strain evidence="1 2">6</strain>
    </source>
</reference>
<gene>
    <name evidence="1" type="ORF">EubceDRAFT1_1237</name>
</gene>
<evidence type="ECO:0000313" key="1">
    <source>
        <dbReference type="EMBL" id="EIM57054.1"/>
    </source>
</evidence>
<reference evidence="1 2" key="1">
    <citation type="submission" date="2010-08" db="EMBL/GenBank/DDBJ databases">
        <authorList>
            <consortium name="US DOE Joint Genome Institute (JGI-PGF)"/>
            <person name="Lucas S."/>
            <person name="Copeland A."/>
            <person name="Lapidus A."/>
            <person name="Cheng J.-F."/>
            <person name="Bruce D."/>
            <person name="Goodwin L."/>
            <person name="Pitluck S."/>
            <person name="Land M.L."/>
            <person name="Hauser L."/>
            <person name="Chang Y.-J."/>
            <person name="Anderson I.J."/>
            <person name="Johnson E."/>
            <person name="Mulhopadhyay B."/>
            <person name="Kyrpides N."/>
            <person name="Woyke T.J."/>
        </authorList>
    </citation>
    <scope>NUCLEOTIDE SEQUENCE [LARGE SCALE GENOMIC DNA]</scope>
    <source>
        <strain evidence="1 2">6</strain>
    </source>
</reference>
<dbReference type="AlphaFoldDB" id="I5ATD1"/>
<dbReference type="eggNOG" id="ENOG5032Z1F">
    <property type="taxonomic scope" value="Bacteria"/>
</dbReference>
<proteinExistence type="predicted"/>
<keyword evidence="2" id="KW-1185">Reference proteome</keyword>
<dbReference type="EMBL" id="CM001487">
    <property type="protein sequence ID" value="EIM57054.1"/>
    <property type="molecule type" value="Genomic_DNA"/>
</dbReference>
<protein>
    <submittedName>
        <fullName evidence="1">Uncharacterized protein</fullName>
    </submittedName>
</protein>
<dbReference type="OrthoDB" id="1766780at2"/>
<sequence length="77" mass="8641">MGFNPFEMKKYKERLDLFNVQHPKVGAFLAAVGSQGAEAGTVIEMKVTRPDGRELVSNIRLTEDDVETIHMLHQIQG</sequence>
<organism evidence="1 2">
    <name type="scientific">Eubacterium cellulosolvens (strain ATCC 43171 / JCM 9499 / 6)</name>
    <name type="common">Cillobacterium cellulosolvens</name>
    <dbReference type="NCBI Taxonomy" id="633697"/>
    <lineage>
        <taxon>Bacteria</taxon>
        <taxon>Bacillati</taxon>
        <taxon>Bacillota</taxon>
        <taxon>Clostridia</taxon>
        <taxon>Eubacteriales</taxon>
        <taxon>Eubacteriaceae</taxon>
        <taxon>Eubacterium</taxon>
    </lineage>
</organism>
<evidence type="ECO:0000313" key="2">
    <source>
        <dbReference type="Proteomes" id="UP000005753"/>
    </source>
</evidence>
<dbReference type="Proteomes" id="UP000005753">
    <property type="component" value="Chromosome"/>
</dbReference>
<dbReference type="HOGENOM" id="CLU_175375_1_0_9"/>
<name>I5ATD1_EUBC6</name>
<accession>I5ATD1</accession>